<proteinExistence type="predicted"/>
<dbReference type="SUPFAM" id="SSF56935">
    <property type="entry name" value="Porins"/>
    <property type="match status" value="1"/>
</dbReference>
<dbReference type="Proteomes" id="UP001237737">
    <property type="component" value="Unassembled WGS sequence"/>
</dbReference>
<feature type="signal peptide" evidence="2">
    <location>
        <begin position="1"/>
        <end position="34"/>
    </location>
</feature>
<keyword evidence="4" id="KW-1185">Reference proteome</keyword>
<evidence type="ECO:0000313" key="4">
    <source>
        <dbReference type="Proteomes" id="UP001237737"/>
    </source>
</evidence>
<keyword evidence="2" id="KW-0732">Signal</keyword>
<feature type="chain" id="PRO_5045095010" evidence="2">
    <location>
        <begin position="35"/>
        <end position="491"/>
    </location>
</feature>
<evidence type="ECO:0000256" key="2">
    <source>
        <dbReference type="SAM" id="SignalP"/>
    </source>
</evidence>
<organism evidence="3 4">
    <name type="scientific">Luteibacter jiangsuensis</name>
    <dbReference type="NCBI Taxonomy" id="637577"/>
    <lineage>
        <taxon>Bacteria</taxon>
        <taxon>Pseudomonadati</taxon>
        <taxon>Pseudomonadota</taxon>
        <taxon>Gammaproteobacteria</taxon>
        <taxon>Lysobacterales</taxon>
        <taxon>Rhodanobacteraceae</taxon>
        <taxon>Luteibacter</taxon>
    </lineage>
</organism>
<gene>
    <name evidence="3" type="ORF">J2T07_001432</name>
</gene>
<keyword evidence="1" id="KW-0175">Coiled coil</keyword>
<accession>A0ABT9SW80</accession>
<dbReference type="CDD" id="cd14686">
    <property type="entry name" value="bZIP"/>
    <property type="match status" value="1"/>
</dbReference>
<evidence type="ECO:0000256" key="1">
    <source>
        <dbReference type="SAM" id="Coils"/>
    </source>
</evidence>
<sequence length="491" mass="53155">MMKTIRSGGRKAVALSVACALMLPMAAVPDMAHAQSKSKKASSREAELESRVNQLEQQLAELKAMIQEQKAATTQATATAQAAQTQAQQTDDKVAKVEKTVAAVPAKPTFTSAPGVSVALHGFINANAFTQSKGYTFGNGANAEYPIPGQGGRVNDSLSGVDIRNTRFWLDFTGAKFTENWGGGGRIEMDFFGGFNGTGPYSQQQPTPRLRQAYMDITNANTGTTFRVGQMWDLMFPLDYVPQSLSHIAFPLGYGTGVIGWRYPGVIWMQDLNHGSTGTKWRFDLAVLEGSWNGPGLTTNYLTAGNAGFKPQVEARITAKGSNWQAFAAGHYSKMDLHGVDGTVVTPIKSNIKSTAFEVGGMWMPGNFIVKSALYTGNAIGQIFGDLSQFGDIKDKGGYLQVGYKFTPNWSVYGFASASKPDEGDVLRWRAPNTAGLLKNRQQALSLQYTAGSYDLSVEWIHSNLDSTTTNGLGRQKTSANEFTLNGNYRF</sequence>
<dbReference type="EMBL" id="JAUSSK010000002">
    <property type="protein sequence ID" value="MDQ0009255.1"/>
    <property type="molecule type" value="Genomic_DNA"/>
</dbReference>
<feature type="coiled-coil region" evidence="1">
    <location>
        <begin position="38"/>
        <end position="100"/>
    </location>
</feature>
<evidence type="ECO:0000313" key="3">
    <source>
        <dbReference type="EMBL" id="MDQ0009255.1"/>
    </source>
</evidence>
<reference evidence="3 4" key="1">
    <citation type="submission" date="2023-07" db="EMBL/GenBank/DDBJ databases">
        <title>Sorghum-associated microbial communities from plants grown in Nebraska, USA.</title>
        <authorList>
            <person name="Schachtman D."/>
        </authorList>
    </citation>
    <scope>NUCLEOTIDE SEQUENCE [LARGE SCALE GENOMIC DNA]</scope>
    <source>
        <strain evidence="3 4">CC60</strain>
    </source>
</reference>
<comment type="caution">
    <text evidence="3">The sequence shown here is derived from an EMBL/GenBank/DDBJ whole genome shotgun (WGS) entry which is preliminary data.</text>
</comment>
<name>A0ABT9SW80_9GAMM</name>
<protein>
    <submittedName>
        <fullName evidence="3">Coiled-coil protein SlyX</fullName>
    </submittedName>
</protein>